<dbReference type="GO" id="GO:0008076">
    <property type="term" value="C:voltage-gated potassium channel complex"/>
    <property type="evidence" value="ECO:0007669"/>
    <property type="project" value="InterPro"/>
</dbReference>
<evidence type="ECO:0000313" key="11">
    <source>
        <dbReference type="Proteomes" id="UP000217083"/>
    </source>
</evidence>
<dbReference type="PANTHER" id="PTHR11537:SF254">
    <property type="entry name" value="POTASSIUM VOLTAGE-GATED CHANNEL PROTEIN SHAB"/>
    <property type="match status" value="1"/>
</dbReference>
<feature type="transmembrane region" description="Helical" evidence="8">
    <location>
        <begin position="112"/>
        <end position="130"/>
    </location>
</feature>
<feature type="transmembrane region" description="Helical" evidence="8">
    <location>
        <begin position="30"/>
        <end position="50"/>
    </location>
</feature>
<dbReference type="Gene3D" id="1.20.5.110">
    <property type="match status" value="1"/>
</dbReference>
<evidence type="ECO:0000259" key="9">
    <source>
        <dbReference type="Pfam" id="PF07885"/>
    </source>
</evidence>
<accession>A0A263BR93</accession>
<feature type="transmembrane region" description="Helical" evidence="8">
    <location>
        <begin position="7"/>
        <end position="24"/>
    </location>
</feature>
<reference evidence="10 11" key="2">
    <citation type="submission" date="2017-09" db="EMBL/GenBank/DDBJ databases">
        <title>Bacillus patelloidae sp. nov., isolated from the intestinal tract of a marine limpet.</title>
        <authorList>
            <person name="Liu R."/>
            <person name="Dong C."/>
            <person name="Shao Z."/>
        </authorList>
    </citation>
    <scope>NUCLEOTIDE SEQUENCE [LARGE SCALE GENOMIC DNA]</scope>
    <source>
        <strain evidence="10 11">SA5d-4</strain>
    </source>
</reference>
<proteinExistence type="predicted"/>
<evidence type="ECO:0000256" key="4">
    <source>
        <dbReference type="ARBA" id="ARBA00022989"/>
    </source>
</evidence>
<comment type="subcellular location">
    <subcellularLocation>
        <location evidence="1">Membrane</location>
        <topology evidence="1">Multi-pass membrane protein</topology>
    </subcellularLocation>
</comment>
<dbReference type="InterPro" id="IPR027359">
    <property type="entry name" value="Volt_channel_dom_sf"/>
</dbReference>
<evidence type="ECO:0000256" key="8">
    <source>
        <dbReference type="SAM" id="Phobius"/>
    </source>
</evidence>
<keyword evidence="3 8" id="KW-0812">Transmembrane</keyword>
<evidence type="ECO:0000313" key="10">
    <source>
        <dbReference type="EMBL" id="OZM56088.1"/>
    </source>
</evidence>
<dbReference type="InterPro" id="IPR028325">
    <property type="entry name" value="VG_K_chnl"/>
</dbReference>
<feature type="transmembrane region" description="Helical" evidence="8">
    <location>
        <begin position="165"/>
        <end position="189"/>
    </location>
</feature>
<comment type="caution">
    <text evidence="10">The sequence shown here is derived from an EMBL/GenBank/DDBJ whole genome shotgun (WGS) entry which is preliminary data.</text>
</comment>
<dbReference type="SUPFAM" id="SSF81324">
    <property type="entry name" value="Voltage-gated potassium channels"/>
    <property type="match status" value="1"/>
</dbReference>
<dbReference type="InterPro" id="IPR013099">
    <property type="entry name" value="K_chnl_dom"/>
</dbReference>
<keyword evidence="6 8" id="KW-0472">Membrane</keyword>
<evidence type="ECO:0000256" key="1">
    <source>
        <dbReference type="ARBA" id="ARBA00004141"/>
    </source>
</evidence>
<dbReference type="Pfam" id="PF07885">
    <property type="entry name" value="Ion_trans_2"/>
    <property type="match status" value="1"/>
</dbReference>
<evidence type="ECO:0000256" key="5">
    <source>
        <dbReference type="ARBA" id="ARBA00023065"/>
    </source>
</evidence>
<dbReference type="PANTHER" id="PTHR11537">
    <property type="entry name" value="VOLTAGE-GATED POTASSIUM CHANNEL"/>
    <property type="match status" value="1"/>
</dbReference>
<name>A0A263BR93_9BACI</name>
<reference evidence="11" key="1">
    <citation type="submission" date="2017-08" db="EMBL/GenBank/DDBJ databases">
        <authorList>
            <person name="Huang Z."/>
        </authorList>
    </citation>
    <scope>NUCLEOTIDE SEQUENCE [LARGE SCALE GENOMIC DNA]</scope>
    <source>
        <strain evidence="11">SA5d-4</strain>
    </source>
</reference>
<sequence>MNKQSSIFIYELLLAVLVIFTLIYDDEYQAALDLFVWGLFVVDYTVRLWLSENKWTFIKSNPLDLIAIIPLDQFFKAARIVRLFRVIRLIAILNRRKSLIDDFLRNYNIDKLFVFIIAIMFITAIPMKWIEDSFVTYGDAFWWVIVTTTTVGYGDLYPETVIGRIIATFLMIVGVGILGIITGSVASFLTRRGNNQELPEELTYVRAKIDQYPNLDQDDYHLMIEHLKKLSK</sequence>
<evidence type="ECO:0000256" key="2">
    <source>
        <dbReference type="ARBA" id="ARBA00022448"/>
    </source>
</evidence>
<dbReference type="Proteomes" id="UP000217083">
    <property type="component" value="Unassembled WGS sequence"/>
</dbReference>
<dbReference type="EMBL" id="NPIA01000008">
    <property type="protein sequence ID" value="OZM56088.1"/>
    <property type="molecule type" value="Genomic_DNA"/>
</dbReference>
<dbReference type="AlphaFoldDB" id="A0A263BR93"/>
<evidence type="ECO:0000256" key="7">
    <source>
        <dbReference type="ARBA" id="ARBA00023303"/>
    </source>
</evidence>
<dbReference type="Gene3D" id="1.10.287.70">
    <property type="match status" value="1"/>
</dbReference>
<organism evidence="10 11">
    <name type="scientific">Lottiidibacillus patelloidae</name>
    <dbReference type="NCBI Taxonomy" id="2670334"/>
    <lineage>
        <taxon>Bacteria</taxon>
        <taxon>Bacillati</taxon>
        <taxon>Bacillota</taxon>
        <taxon>Bacilli</taxon>
        <taxon>Bacillales</taxon>
        <taxon>Bacillaceae</taxon>
        <taxon>Lottiidibacillus</taxon>
    </lineage>
</organism>
<keyword evidence="11" id="KW-1185">Reference proteome</keyword>
<dbReference type="GO" id="GO:0005249">
    <property type="term" value="F:voltage-gated potassium channel activity"/>
    <property type="evidence" value="ECO:0007669"/>
    <property type="project" value="InterPro"/>
</dbReference>
<evidence type="ECO:0000256" key="6">
    <source>
        <dbReference type="ARBA" id="ARBA00023136"/>
    </source>
</evidence>
<keyword evidence="2" id="KW-0813">Transport</keyword>
<evidence type="ECO:0000256" key="3">
    <source>
        <dbReference type="ARBA" id="ARBA00022692"/>
    </source>
</evidence>
<feature type="domain" description="Potassium channel" evidence="9">
    <location>
        <begin position="116"/>
        <end position="190"/>
    </location>
</feature>
<dbReference type="RefSeq" id="WP_094925966.1">
    <property type="nucleotide sequence ID" value="NZ_NPIA01000008.1"/>
</dbReference>
<dbReference type="Gene3D" id="1.20.120.350">
    <property type="entry name" value="Voltage-gated potassium channels. Chain C"/>
    <property type="match status" value="1"/>
</dbReference>
<dbReference type="GO" id="GO:0001508">
    <property type="term" value="P:action potential"/>
    <property type="evidence" value="ECO:0007669"/>
    <property type="project" value="TreeGrafter"/>
</dbReference>
<keyword evidence="7" id="KW-0407">Ion channel</keyword>
<protein>
    <recommendedName>
        <fullName evidence="9">Potassium channel domain-containing protein</fullName>
    </recommendedName>
</protein>
<keyword evidence="4 8" id="KW-1133">Transmembrane helix</keyword>
<keyword evidence="5" id="KW-0406">Ion transport</keyword>
<gene>
    <name evidence="10" type="ORF">CIB95_13345</name>
</gene>